<evidence type="ECO:0000256" key="5">
    <source>
        <dbReference type="ARBA" id="ARBA00022679"/>
    </source>
</evidence>
<reference evidence="10" key="1">
    <citation type="submission" date="2023-03" db="EMBL/GenBank/DDBJ databases">
        <authorList>
            <person name="Steffen K."/>
            <person name="Cardenas P."/>
        </authorList>
    </citation>
    <scope>NUCLEOTIDE SEQUENCE</scope>
</reference>
<name>A0AA35RFE3_GEOBA</name>
<dbReference type="GO" id="GO:0003991">
    <property type="term" value="F:acetylglutamate kinase activity"/>
    <property type="evidence" value="ECO:0007669"/>
    <property type="project" value="UniProtKB-EC"/>
</dbReference>
<dbReference type="GO" id="GO:0005524">
    <property type="term" value="F:ATP binding"/>
    <property type="evidence" value="ECO:0007669"/>
    <property type="project" value="UniProtKB-KW"/>
</dbReference>
<dbReference type="PANTHER" id="PTHR23342">
    <property type="entry name" value="N-ACETYLGLUTAMATE SYNTHASE"/>
    <property type="match status" value="1"/>
</dbReference>
<accession>A0AA35RFE3</accession>
<evidence type="ECO:0000256" key="4">
    <source>
        <dbReference type="ARBA" id="ARBA00022605"/>
    </source>
</evidence>
<proteinExistence type="inferred from homology"/>
<evidence type="ECO:0000256" key="7">
    <source>
        <dbReference type="ARBA" id="ARBA00022777"/>
    </source>
</evidence>
<organism evidence="10 11">
    <name type="scientific">Geodia barretti</name>
    <name type="common">Barrett's horny sponge</name>
    <dbReference type="NCBI Taxonomy" id="519541"/>
    <lineage>
        <taxon>Eukaryota</taxon>
        <taxon>Metazoa</taxon>
        <taxon>Porifera</taxon>
        <taxon>Demospongiae</taxon>
        <taxon>Heteroscleromorpha</taxon>
        <taxon>Tetractinellida</taxon>
        <taxon>Astrophorina</taxon>
        <taxon>Geodiidae</taxon>
        <taxon>Geodia</taxon>
    </lineage>
</organism>
<dbReference type="EMBL" id="CASHTH010001038">
    <property type="protein sequence ID" value="CAI8010484.1"/>
    <property type="molecule type" value="Genomic_DNA"/>
</dbReference>
<dbReference type="GO" id="GO:0006526">
    <property type="term" value="P:L-arginine biosynthetic process"/>
    <property type="evidence" value="ECO:0007669"/>
    <property type="project" value="UniProtKB-KW"/>
</dbReference>
<evidence type="ECO:0000256" key="8">
    <source>
        <dbReference type="ARBA" id="ARBA00022840"/>
    </source>
</evidence>
<keyword evidence="7 10" id="KW-0418">Kinase</keyword>
<dbReference type="InterPro" id="IPR004662">
    <property type="entry name" value="AcgluKinase_fam"/>
</dbReference>
<keyword evidence="3" id="KW-0055">Arginine biosynthesis</keyword>
<dbReference type="CDD" id="cd04238">
    <property type="entry name" value="AAK_NAGK-like"/>
    <property type="match status" value="1"/>
</dbReference>
<dbReference type="Gene3D" id="3.40.1160.10">
    <property type="entry name" value="Acetylglutamate kinase-like"/>
    <property type="match status" value="1"/>
</dbReference>
<keyword evidence="4" id="KW-0028">Amino-acid biosynthesis</keyword>
<evidence type="ECO:0000256" key="3">
    <source>
        <dbReference type="ARBA" id="ARBA00022571"/>
    </source>
</evidence>
<dbReference type="NCBIfam" id="TIGR00761">
    <property type="entry name" value="argB"/>
    <property type="match status" value="1"/>
</dbReference>
<dbReference type="GO" id="GO:0005737">
    <property type="term" value="C:cytoplasm"/>
    <property type="evidence" value="ECO:0007669"/>
    <property type="project" value="InterPro"/>
</dbReference>
<dbReference type="SUPFAM" id="SSF53633">
    <property type="entry name" value="Carbamate kinase-like"/>
    <property type="match status" value="1"/>
</dbReference>
<dbReference type="FunFam" id="3.40.1160.10:FF:000004">
    <property type="entry name" value="Acetylglutamate kinase"/>
    <property type="match status" value="1"/>
</dbReference>
<evidence type="ECO:0000313" key="10">
    <source>
        <dbReference type="EMBL" id="CAI8010484.1"/>
    </source>
</evidence>
<feature type="non-terminal residue" evidence="10">
    <location>
        <position position="1"/>
    </location>
</feature>
<protein>
    <recommendedName>
        <fullName evidence="2">acetylglutamate kinase</fullName>
        <ecNumber evidence="2">2.7.2.8</ecNumber>
    </recommendedName>
</protein>
<comment type="pathway">
    <text evidence="1">Amino-acid biosynthesis; L-arginine biosynthesis; N(2)-acetyl-L-ornithine from L-glutamate: step 2/4.</text>
</comment>
<dbReference type="PANTHER" id="PTHR23342:SF0">
    <property type="entry name" value="N-ACETYLGLUTAMATE SYNTHASE, MITOCHONDRIAL"/>
    <property type="match status" value="1"/>
</dbReference>
<dbReference type="HAMAP" id="MF_00082">
    <property type="entry name" value="ArgB"/>
    <property type="match status" value="1"/>
</dbReference>
<dbReference type="InterPro" id="IPR001057">
    <property type="entry name" value="Glu/AcGlu_kinase"/>
</dbReference>
<gene>
    <name evidence="10" type="ORF">GBAR_LOCUS6917</name>
</gene>
<evidence type="ECO:0000313" key="11">
    <source>
        <dbReference type="Proteomes" id="UP001174909"/>
    </source>
</evidence>
<keyword evidence="6" id="KW-0547">Nucleotide-binding</keyword>
<dbReference type="PIRSF" id="PIRSF000728">
    <property type="entry name" value="NAGK"/>
    <property type="match status" value="1"/>
</dbReference>
<dbReference type="InterPro" id="IPR037528">
    <property type="entry name" value="ArgB"/>
</dbReference>
<dbReference type="InterPro" id="IPR036393">
    <property type="entry name" value="AceGlu_kinase-like_sf"/>
</dbReference>
<evidence type="ECO:0000256" key="6">
    <source>
        <dbReference type="ARBA" id="ARBA00022741"/>
    </source>
</evidence>
<dbReference type="PRINTS" id="PR00474">
    <property type="entry name" value="GLU5KINASE"/>
</dbReference>
<keyword evidence="8" id="KW-0067">ATP-binding</keyword>
<keyword evidence="11" id="KW-1185">Reference proteome</keyword>
<keyword evidence="5" id="KW-0808">Transferase</keyword>
<evidence type="ECO:0000259" key="9">
    <source>
        <dbReference type="Pfam" id="PF00696"/>
    </source>
</evidence>
<evidence type="ECO:0000256" key="2">
    <source>
        <dbReference type="ARBA" id="ARBA00013065"/>
    </source>
</evidence>
<feature type="domain" description="Aspartate/glutamate/uridylate kinase" evidence="9">
    <location>
        <begin position="1"/>
        <end position="227"/>
    </location>
</feature>
<dbReference type="Pfam" id="PF00696">
    <property type="entry name" value="AA_kinase"/>
    <property type="match status" value="1"/>
</dbReference>
<sequence length="256" mass="26695">IVVKIGGSTLGNNDTSLKDLVALQQQGRDVVVVHGGGPVISNWMQRQGIAPRFVNGLRITDAESLDIVVAVLTGLVNKELVGIMHGLGARVLGMSGIDAGILEARVANPDLGFVGEITRVNPEPINAILDGGYIPMLAPLAMQERDGSEHSGGALNINGDTVAGELAHALGSEHLIFLTDVPGVMDGNGRVMARLNRRRASLLLNSDIVRGGMIPKLEACVRALESAPVTDIVDGREPGVLLKCLEGEGGGTRITA</sequence>
<dbReference type="AlphaFoldDB" id="A0AA35RFE3"/>
<dbReference type="Proteomes" id="UP001174909">
    <property type="component" value="Unassembled WGS sequence"/>
</dbReference>
<comment type="caution">
    <text evidence="10">The sequence shown here is derived from an EMBL/GenBank/DDBJ whole genome shotgun (WGS) entry which is preliminary data.</text>
</comment>
<dbReference type="InterPro" id="IPR001048">
    <property type="entry name" value="Asp/Glu/Uridylate_kinase"/>
</dbReference>
<evidence type="ECO:0000256" key="1">
    <source>
        <dbReference type="ARBA" id="ARBA00004828"/>
    </source>
</evidence>
<dbReference type="EC" id="2.7.2.8" evidence="2"/>